<gene>
    <name evidence="3" type="ORF">SAMN05216552_102076</name>
</gene>
<keyword evidence="4" id="KW-1185">Reference proteome</keyword>
<dbReference type="AlphaFoldDB" id="A0A1I7KW81"/>
<dbReference type="Proteomes" id="UP000199391">
    <property type="component" value="Unassembled WGS sequence"/>
</dbReference>
<dbReference type="Pfam" id="PF12158">
    <property type="entry name" value="DUF3592"/>
    <property type="match status" value="1"/>
</dbReference>
<feature type="transmembrane region" description="Helical" evidence="1">
    <location>
        <begin position="196"/>
        <end position="220"/>
    </location>
</feature>
<keyword evidence="1" id="KW-0472">Membrane</keyword>
<evidence type="ECO:0000256" key="1">
    <source>
        <dbReference type="SAM" id="Phobius"/>
    </source>
</evidence>
<dbReference type="InterPro" id="IPR021994">
    <property type="entry name" value="DUF3592"/>
</dbReference>
<sequence>MVWLIMFVPFLLIGVFLLGLAALKIAQHLDAQSWQPVRATLLERGIAVEQNAGGGDRPGGASRVSGAFSYQWQGKRYESSRLSFFTAKTRAMGYAPDDWDARLDAIVGEPGGAFTAWVNPLDPAEAVALRDLRWLEVGAMVGFGLLLVWLCSALLFGGDPHQAAAGFSWGTVGVMWIVGLLLGVLCPLLWRDGHPVWAALTALPLMLAVYGTGHGLLLLFRGAP</sequence>
<name>A0A1I7KW81_9BURK</name>
<keyword evidence="1" id="KW-1133">Transmembrane helix</keyword>
<feature type="transmembrane region" description="Helical" evidence="1">
    <location>
        <begin position="169"/>
        <end position="190"/>
    </location>
</feature>
<dbReference type="RefSeq" id="WP_177307368.1">
    <property type="nucleotide sequence ID" value="NZ_FPBO01000020.1"/>
</dbReference>
<keyword evidence="1" id="KW-0812">Transmembrane</keyword>
<evidence type="ECO:0000313" key="3">
    <source>
        <dbReference type="EMBL" id="SFV01752.1"/>
    </source>
</evidence>
<proteinExistence type="predicted"/>
<protein>
    <recommendedName>
        <fullName evidence="2">DUF3592 domain-containing protein</fullName>
    </recommendedName>
</protein>
<evidence type="ECO:0000313" key="4">
    <source>
        <dbReference type="Proteomes" id="UP000199391"/>
    </source>
</evidence>
<evidence type="ECO:0000259" key="2">
    <source>
        <dbReference type="Pfam" id="PF12158"/>
    </source>
</evidence>
<feature type="transmembrane region" description="Helical" evidence="1">
    <location>
        <begin position="137"/>
        <end position="157"/>
    </location>
</feature>
<organism evidence="3 4">
    <name type="scientific">Pseudoduganella namucuonensis</name>
    <dbReference type="NCBI Taxonomy" id="1035707"/>
    <lineage>
        <taxon>Bacteria</taxon>
        <taxon>Pseudomonadati</taxon>
        <taxon>Pseudomonadota</taxon>
        <taxon>Betaproteobacteria</taxon>
        <taxon>Burkholderiales</taxon>
        <taxon>Oxalobacteraceae</taxon>
        <taxon>Telluria group</taxon>
        <taxon>Pseudoduganella</taxon>
    </lineage>
</organism>
<accession>A0A1I7KW81</accession>
<reference evidence="4" key="1">
    <citation type="submission" date="2016-10" db="EMBL/GenBank/DDBJ databases">
        <authorList>
            <person name="Varghese N."/>
            <person name="Submissions S."/>
        </authorList>
    </citation>
    <scope>NUCLEOTIDE SEQUENCE [LARGE SCALE GENOMIC DNA]</scope>
    <source>
        <strain evidence="4">CGMCC 1.11014</strain>
    </source>
</reference>
<feature type="domain" description="DUF3592" evidence="2">
    <location>
        <begin position="49"/>
        <end position="131"/>
    </location>
</feature>
<dbReference type="EMBL" id="FPBO01000020">
    <property type="protein sequence ID" value="SFV01752.1"/>
    <property type="molecule type" value="Genomic_DNA"/>
</dbReference>